<reference evidence="3 4" key="1">
    <citation type="submission" date="2020-08" db="EMBL/GenBank/DDBJ databases">
        <title>Functional genomics of gut bacteria from endangered species of beetles.</title>
        <authorList>
            <person name="Carlos-Shanley C."/>
        </authorList>
    </citation>
    <scope>NUCLEOTIDE SEQUENCE [LARGE SCALE GENOMIC DNA]</scope>
    <source>
        <strain evidence="3 4">S00192</strain>
    </source>
</reference>
<gene>
    <name evidence="3" type="ORF">HNP47_002095</name>
</gene>
<proteinExistence type="predicted"/>
<name>A0A7W9L655_BREVE</name>
<dbReference type="GO" id="GO:0005829">
    <property type="term" value="C:cytosol"/>
    <property type="evidence" value="ECO:0007669"/>
    <property type="project" value="TreeGrafter"/>
</dbReference>
<dbReference type="Gene3D" id="1.10.260.40">
    <property type="entry name" value="lambda repressor-like DNA-binding domains"/>
    <property type="match status" value="1"/>
</dbReference>
<dbReference type="Proteomes" id="UP000556201">
    <property type="component" value="Unassembled WGS sequence"/>
</dbReference>
<accession>A0A7W9L655</accession>
<evidence type="ECO:0000256" key="1">
    <source>
        <dbReference type="ARBA" id="ARBA00023125"/>
    </source>
</evidence>
<evidence type="ECO:0000313" key="4">
    <source>
        <dbReference type="Proteomes" id="UP000556201"/>
    </source>
</evidence>
<comment type="caution">
    <text evidence="3">The sequence shown here is derived from an EMBL/GenBank/DDBJ whole genome shotgun (WGS) entry which is preliminary data.</text>
</comment>
<dbReference type="SMART" id="SM00530">
    <property type="entry name" value="HTH_XRE"/>
    <property type="match status" value="1"/>
</dbReference>
<dbReference type="PANTHER" id="PTHR46797">
    <property type="entry name" value="HTH-TYPE TRANSCRIPTIONAL REGULATOR"/>
    <property type="match status" value="1"/>
</dbReference>
<dbReference type="SUPFAM" id="SSF47413">
    <property type="entry name" value="lambda repressor-like DNA-binding domains"/>
    <property type="match status" value="1"/>
</dbReference>
<dbReference type="EMBL" id="JACHLJ010000002">
    <property type="protein sequence ID" value="MBB5772091.1"/>
    <property type="molecule type" value="Genomic_DNA"/>
</dbReference>
<dbReference type="PROSITE" id="PS50943">
    <property type="entry name" value="HTH_CROC1"/>
    <property type="match status" value="1"/>
</dbReference>
<evidence type="ECO:0000259" key="2">
    <source>
        <dbReference type="PROSITE" id="PS50943"/>
    </source>
</evidence>
<dbReference type="GO" id="GO:0003700">
    <property type="term" value="F:DNA-binding transcription factor activity"/>
    <property type="evidence" value="ECO:0007669"/>
    <property type="project" value="TreeGrafter"/>
</dbReference>
<dbReference type="RefSeq" id="WP_184279495.1">
    <property type="nucleotide sequence ID" value="NZ_JACHLJ010000002.1"/>
</dbReference>
<dbReference type="InterPro" id="IPR010982">
    <property type="entry name" value="Lambda_DNA-bd_dom_sf"/>
</dbReference>
<dbReference type="AlphaFoldDB" id="A0A7W9L655"/>
<keyword evidence="1" id="KW-0238">DNA-binding</keyword>
<dbReference type="InterPro" id="IPR050807">
    <property type="entry name" value="TransReg_Diox_bact_type"/>
</dbReference>
<organism evidence="3 4">
    <name type="scientific">Brevundimonas vesicularis</name>
    <name type="common">Pseudomonas vesicularis</name>
    <dbReference type="NCBI Taxonomy" id="41276"/>
    <lineage>
        <taxon>Bacteria</taxon>
        <taxon>Pseudomonadati</taxon>
        <taxon>Pseudomonadota</taxon>
        <taxon>Alphaproteobacteria</taxon>
        <taxon>Caulobacterales</taxon>
        <taxon>Caulobacteraceae</taxon>
        <taxon>Brevundimonas</taxon>
    </lineage>
</organism>
<sequence length="77" mass="8446">MDIRALVGRNVRRARIEQGLTQEELADRANTSQFYISSLEAGRRNPTVETVHALAIALGLSDWLTLLRPDGERAGGA</sequence>
<dbReference type="CDD" id="cd00093">
    <property type="entry name" value="HTH_XRE"/>
    <property type="match status" value="1"/>
</dbReference>
<evidence type="ECO:0000313" key="3">
    <source>
        <dbReference type="EMBL" id="MBB5772091.1"/>
    </source>
</evidence>
<dbReference type="GO" id="GO:0003677">
    <property type="term" value="F:DNA binding"/>
    <property type="evidence" value="ECO:0007669"/>
    <property type="project" value="UniProtKB-KW"/>
</dbReference>
<dbReference type="Pfam" id="PF01381">
    <property type="entry name" value="HTH_3"/>
    <property type="match status" value="1"/>
</dbReference>
<dbReference type="PANTHER" id="PTHR46797:SF1">
    <property type="entry name" value="METHYLPHOSPHONATE SYNTHASE"/>
    <property type="match status" value="1"/>
</dbReference>
<protein>
    <submittedName>
        <fullName evidence="3">Transcriptional regulator with XRE-family HTH domain</fullName>
    </submittedName>
</protein>
<feature type="domain" description="HTH cro/C1-type" evidence="2">
    <location>
        <begin position="11"/>
        <end position="64"/>
    </location>
</feature>
<dbReference type="InterPro" id="IPR001387">
    <property type="entry name" value="Cro/C1-type_HTH"/>
</dbReference>